<dbReference type="InterPro" id="IPR051319">
    <property type="entry name" value="Oligoribo/pAp-PDE_c-di-AMP_PDE"/>
</dbReference>
<accession>A0A2S5RHR6</accession>
<feature type="domain" description="DDH" evidence="1">
    <location>
        <begin position="14"/>
        <end position="131"/>
    </location>
</feature>
<dbReference type="AlphaFoldDB" id="A0A2S5RHR6"/>
<dbReference type="Gene3D" id="3.90.1640.10">
    <property type="entry name" value="inorganic pyrophosphatase (n-terminal core)"/>
    <property type="match status" value="1"/>
</dbReference>
<dbReference type="RefSeq" id="WP_104207874.1">
    <property type="nucleotide sequence ID" value="NZ_PHNF01000001.1"/>
</dbReference>
<dbReference type="InterPro" id="IPR038763">
    <property type="entry name" value="DHH_sf"/>
</dbReference>
<feature type="domain" description="DHHA1" evidence="2">
    <location>
        <begin position="224"/>
        <end position="307"/>
    </location>
</feature>
<sequence>MHKLLINKIKKYKSIIIAKHVKPDWDAQGSSMGLAYLIQQNFPKKQVYIPGDRLDDNKDFLAKELTDEIIKVSLVITVDTAVKERIDFNKFDLAKETFKIDHHINIDSYADFEIVDENAIACTQVITLWANKMKLKWCAEAANNLYKGLLTDSGRFLFPNTKASTFEAARILLENGTNLKKIHDSLYVSDLKKKQYLNYAFSKLEVTKEGVGSIIITKEDQKPWNYNYEDYKSALGTMSGLSEIKIWALIIELDDEIKVSLRSRDFEIDKVANKYNGGGHKLASGCKLNKIEDYKKLVSDLKKVIKEGNK</sequence>
<dbReference type="PANTHER" id="PTHR47618">
    <property type="entry name" value="BIFUNCTIONAL OLIGORIBONUCLEASE AND PAP PHOSPHATASE NRNA"/>
    <property type="match status" value="1"/>
</dbReference>
<dbReference type="SUPFAM" id="SSF64182">
    <property type="entry name" value="DHH phosphoesterases"/>
    <property type="match status" value="1"/>
</dbReference>
<dbReference type="Gene3D" id="3.10.310.30">
    <property type="match status" value="1"/>
</dbReference>
<dbReference type="Pfam" id="PF02272">
    <property type="entry name" value="DHHA1"/>
    <property type="match status" value="1"/>
</dbReference>
<organism evidence="3 4">
    <name type="scientific">Mesoplasma corruscae</name>
    <dbReference type="NCBI Taxonomy" id="216874"/>
    <lineage>
        <taxon>Bacteria</taxon>
        <taxon>Bacillati</taxon>
        <taxon>Mycoplasmatota</taxon>
        <taxon>Mollicutes</taxon>
        <taxon>Entomoplasmatales</taxon>
        <taxon>Entomoplasmataceae</taxon>
        <taxon>Mesoplasma</taxon>
    </lineage>
</organism>
<comment type="caution">
    <text evidence="3">The sequence shown here is derived from an EMBL/GenBank/DDBJ whole genome shotgun (WGS) entry which is preliminary data.</text>
</comment>
<reference evidence="3 4" key="1">
    <citation type="submission" date="2017-11" db="EMBL/GenBank/DDBJ databases">
        <title>Genome sequence of Mesoplasma corruscae ELCA-2 (ATCC 49579).</title>
        <authorList>
            <person name="Lo W.-S."/>
            <person name="Kuo C.-H."/>
        </authorList>
    </citation>
    <scope>NUCLEOTIDE SEQUENCE [LARGE SCALE GENOMIC DNA]</scope>
    <source>
        <strain evidence="3 4">ELCA-2</strain>
    </source>
</reference>
<dbReference type="OrthoDB" id="9803668at2"/>
<dbReference type="GO" id="GO:0003676">
    <property type="term" value="F:nucleic acid binding"/>
    <property type="evidence" value="ECO:0007669"/>
    <property type="project" value="InterPro"/>
</dbReference>
<keyword evidence="4" id="KW-1185">Reference proteome</keyword>
<evidence type="ECO:0000259" key="2">
    <source>
        <dbReference type="Pfam" id="PF02272"/>
    </source>
</evidence>
<dbReference type="InterPro" id="IPR001667">
    <property type="entry name" value="DDH_dom"/>
</dbReference>
<dbReference type="EMBL" id="PHNF01000001">
    <property type="protein sequence ID" value="PPE06705.1"/>
    <property type="molecule type" value="Genomic_DNA"/>
</dbReference>
<dbReference type="InterPro" id="IPR003156">
    <property type="entry name" value="DHHA1_dom"/>
</dbReference>
<name>A0A2S5RHR6_9MOLU</name>
<evidence type="ECO:0000313" key="3">
    <source>
        <dbReference type="EMBL" id="PPE06705.1"/>
    </source>
</evidence>
<protein>
    <submittedName>
        <fullName evidence="3">DHH family protein</fullName>
    </submittedName>
</protein>
<dbReference type="PANTHER" id="PTHR47618:SF1">
    <property type="entry name" value="BIFUNCTIONAL OLIGORIBONUCLEASE AND PAP PHOSPHATASE NRNA"/>
    <property type="match status" value="1"/>
</dbReference>
<gene>
    <name evidence="3" type="ORF">MCORR_v1c03360</name>
</gene>
<evidence type="ECO:0000259" key="1">
    <source>
        <dbReference type="Pfam" id="PF01368"/>
    </source>
</evidence>
<dbReference type="Pfam" id="PF01368">
    <property type="entry name" value="DHH"/>
    <property type="match status" value="1"/>
</dbReference>
<evidence type="ECO:0000313" key="4">
    <source>
        <dbReference type="Proteomes" id="UP000239785"/>
    </source>
</evidence>
<dbReference type="Proteomes" id="UP000239785">
    <property type="component" value="Unassembled WGS sequence"/>
</dbReference>
<proteinExistence type="predicted"/>